<keyword evidence="2" id="KW-1185">Reference proteome</keyword>
<protein>
    <submittedName>
        <fullName evidence="1">Uncharacterized protein</fullName>
    </submittedName>
</protein>
<name>A0A087TV01_STEMI</name>
<accession>A0A087TV01</accession>
<evidence type="ECO:0000313" key="1">
    <source>
        <dbReference type="EMBL" id="KFM68940.1"/>
    </source>
</evidence>
<reference evidence="1 2" key="1">
    <citation type="submission" date="2013-11" db="EMBL/GenBank/DDBJ databases">
        <title>Genome sequencing of Stegodyphus mimosarum.</title>
        <authorList>
            <person name="Bechsgaard J."/>
        </authorList>
    </citation>
    <scope>NUCLEOTIDE SEQUENCE [LARGE SCALE GENOMIC DNA]</scope>
</reference>
<proteinExistence type="predicted"/>
<gene>
    <name evidence="1" type="ORF">X975_04684</name>
</gene>
<dbReference type="EMBL" id="KK116852">
    <property type="protein sequence ID" value="KFM68940.1"/>
    <property type="molecule type" value="Genomic_DNA"/>
</dbReference>
<dbReference type="AlphaFoldDB" id="A0A087TV01"/>
<dbReference type="Proteomes" id="UP000054359">
    <property type="component" value="Unassembled WGS sequence"/>
</dbReference>
<evidence type="ECO:0000313" key="2">
    <source>
        <dbReference type="Proteomes" id="UP000054359"/>
    </source>
</evidence>
<sequence>MSANFLLRPQYLRHKTNLEMSSMSLLKNRIINANTGFFTKMAISTAFYGTAHKAIKALIKVPKIF</sequence>
<feature type="non-terminal residue" evidence="1">
    <location>
        <position position="65"/>
    </location>
</feature>
<organism evidence="1 2">
    <name type="scientific">Stegodyphus mimosarum</name>
    <name type="common">African social velvet spider</name>
    <dbReference type="NCBI Taxonomy" id="407821"/>
    <lineage>
        <taxon>Eukaryota</taxon>
        <taxon>Metazoa</taxon>
        <taxon>Ecdysozoa</taxon>
        <taxon>Arthropoda</taxon>
        <taxon>Chelicerata</taxon>
        <taxon>Arachnida</taxon>
        <taxon>Araneae</taxon>
        <taxon>Araneomorphae</taxon>
        <taxon>Entelegynae</taxon>
        <taxon>Eresoidea</taxon>
        <taxon>Eresidae</taxon>
        <taxon>Stegodyphus</taxon>
    </lineage>
</organism>